<dbReference type="AlphaFoldDB" id="A0A238H4K7"/>
<dbReference type="SUPFAM" id="SSF51735">
    <property type="entry name" value="NAD(P)-binding Rossmann-fold domains"/>
    <property type="match status" value="1"/>
</dbReference>
<evidence type="ECO:0000256" key="3">
    <source>
        <dbReference type="ARBA" id="ARBA00022723"/>
    </source>
</evidence>
<dbReference type="GO" id="GO:0046872">
    <property type="term" value="F:metal ion binding"/>
    <property type="evidence" value="ECO:0007669"/>
    <property type="project" value="UniProtKB-KW"/>
</dbReference>
<comment type="cofactor">
    <cofactor evidence="1">
        <name>Zn(2+)</name>
        <dbReference type="ChEBI" id="CHEBI:29105"/>
    </cofactor>
</comment>
<evidence type="ECO:0000256" key="4">
    <source>
        <dbReference type="ARBA" id="ARBA00022833"/>
    </source>
</evidence>
<accession>A0A238H4K7</accession>
<sequence>MIERAFLHLLRSRGQLVCAGVGRPEATLNFNHNALMLSGRTLRGTIEGDADPRSFVPRMLDWFRQGRLPLHRLVKTYPFDSINEAVADMEAGRVIKPVLVFDPFEG</sequence>
<dbReference type="SUPFAM" id="SSF50129">
    <property type="entry name" value="GroES-like"/>
    <property type="match status" value="1"/>
</dbReference>
<name>A0A238H4K7_9BURK</name>
<keyword evidence="5 6" id="KW-0560">Oxidoreductase</keyword>
<dbReference type="EMBL" id="FXAN01000051">
    <property type="protein sequence ID" value="SMG00239.1"/>
    <property type="molecule type" value="Genomic_DNA"/>
</dbReference>
<dbReference type="GO" id="GO:0004022">
    <property type="term" value="F:alcohol dehydrogenase (NAD+) activity"/>
    <property type="evidence" value="ECO:0007669"/>
    <property type="project" value="UniProtKB-EC"/>
</dbReference>
<dbReference type="Proteomes" id="UP000198460">
    <property type="component" value="Unassembled WGS sequence"/>
</dbReference>
<dbReference type="Gene3D" id="3.90.180.10">
    <property type="entry name" value="Medium-chain alcohol dehydrogenases, catalytic domain"/>
    <property type="match status" value="1"/>
</dbReference>
<gene>
    <name evidence="6" type="ORF">BSIN_3307</name>
</gene>
<evidence type="ECO:0000313" key="6">
    <source>
        <dbReference type="EMBL" id="SMG00239.1"/>
    </source>
</evidence>
<protein>
    <submittedName>
        <fullName evidence="6">Alcohol dehydrogenase</fullName>
        <ecNumber evidence="6">1.1.1.1</ecNumber>
    </submittedName>
</protein>
<evidence type="ECO:0000256" key="5">
    <source>
        <dbReference type="ARBA" id="ARBA00023002"/>
    </source>
</evidence>
<keyword evidence="4" id="KW-0862">Zinc</keyword>
<dbReference type="InterPro" id="IPR011032">
    <property type="entry name" value="GroES-like_sf"/>
</dbReference>
<proteinExistence type="inferred from homology"/>
<comment type="similarity">
    <text evidence="2">Belongs to the zinc-containing alcohol dehydrogenase family.</text>
</comment>
<evidence type="ECO:0000256" key="2">
    <source>
        <dbReference type="ARBA" id="ARBA00008072"/>
    </source>
</evidence>
<dbReference type="PANTHER" id="PTHR43350:SF21">
    <property type="entry name" value="S-NITROSOMYCOTHIOL REDUCTASE MSCR"/>
    <property type="match status" value="1"/>
</dbReference>
<keyword evidence="3" id="KW-0479">Metal-binding</keyword>
<reference evidence="6 7" key="1">
    <citation type="submission" date="2017-04" db="EMBL/GenBank/DDBJ databases">
        <authorList>
            <person name="Afonso C.L."/>
            <person name="Miller P.J."/>
            <person name="Scott M.A."/>
            <person name="Spackman E."/>
            <person name="Goraichik I."/>
            <person name="Dimitrov K.M."/>
            <person name="Suarez D.L."/>
            <person name="Swayne D.E."/>
        </authorList>
    </citation>
    <scope>NUCLEOTIDE SEQUENCE [LARGE SCALE GENOMIC DNA]</scope>
    <source>
        <strain evidence="6">LMG 28154</strain>
    </source>
</reference>
<organism evidence="6 7">
    <name type="scientific">Burkholderia singularis</name>
    <dbReference type="NCBI Taxonomy" id="1503053"/>
    <lineage>
        <taxon>Bacteria</taxon>
        <taxon>Pseudomonadati</taxon>
        <taxon>Pseudomonadota</taxon>
        <taxon>Betaproteobacteria</taxon>
        <taxon>Burkholderiales</taxon>
        <taxon>Burkholderiaceae</taxon>
        <taxon>Burkholderia</taxon>
        <taxon>pseudomallei group</taxon>
    </lineage>
</organism>
<evidence type="ECO:0000313" key="7">
    <source>
        <dbReference type="Proteomes" id="UP000198460"/>
    </source>
</evidence>
<dbReference type="PANTHER" id="PTHR43350">
    <property type="entry name" value="NAD-DEPENDENT ALCOHOL DEHYDROGENASE"/>
    <property type="match status" value="1"/>
</dbReference>
<evidence type="ECO:0000256" key="1">
    <source>
        <dbReference type="ARBA" id="ARBA00001947"/>
    </source>
</evidence>
<dbReference type="Gene3D" id="3.40.50.720">
    <property type="entry name" value="NAD(P)-binding Rossmann-like Domain"/>
    <property type="match status" value="1"/>
</dbReference>
<dbReference type="InterPro" id="IPR036291">
    <property type="entry name" value="NAD(P)-bd_dom_sf"/>
</dbReference>
<dbReference type="EC" id="1.1.1.1" evidence="6"/>